<dbReference type="RefSeq" id="YP_009725398.1">
    <property type="nucleotide sequence ID" value="NC_045839.1"/>
</dbReference>
<feature type="region of interest" description="Disordered" evidence="5">
    <location>
        <begin position="206"/>
        <end position="232"/>
    </location>
</feature>
<evidence type="ECO:0000259" key="8">
    <source>
        <dbReference type="Pfam" id="PF16320"/>
    </source>
</evidence>
<keyword evidence="2 4" id="KW-0689">Ribosomal protein</keyword>
<gene>
    <name evidence="4 9" type="primary">rpl12</name>
</gene>
<dbReference type="Pfam" id="PF16320">
    <property type="entry name" value="Ribosomal_L12_N"/>
    <property type="match status" value="1"/>
</dbReference>
<feature type="domain" description="Large ribosomal subunit protein bL12 oligomerization" evidence="8">
    <location>
        <begin position="109"/>
        <end position="150"/>
    </location>
</feature>
<dbReference type="GO" id="GO:0006412">
    <property type="term" value="P:translation"/>
    <property type="evidence" value="ECO:0007669"/>
    <property type="project" value="UniProtKB-UniRule"/>
</dbReference>
<keyword evidence="3 4" id="KW-0687">Ribonucleoprotein</keyword>
<dbReference type="GO" id="GO:0003735">
    <property type="term" value="F:structural constituent of ribosome"/>
    <property type="evidence" value="ECO:0007669"/>
    <property type="project" value="InterPro"/>
</dbReference>
<comment type="subcellular location">
    <subcellularLocation>
        <location evidence="4">Plastid</location>
        <location evidence="4">Chloroplast</location>
    </subcellularLocation>
</comment>
<evidence type="ECO:0000259" key="7">
    <source>
        <dbReference type="Pfam" id="PF00542"/>
    </source>
</evidence>
<evidence type="ECO:0000256" key="4">
    <source>
        <dbReference type="HAMAP-Rule" id="MF_00368"/>
    </source>
</evidence>
<dbReference type="NCBIfam" id="TIGR00855">
    <property type="entry name" value="L12"/>
    <property type="match status" value="1"/>
</dbReference>
<dbReference type="GO" id="GO:0009507">
    <property type="term" value="C:chloroplast"/>
    <property type="evidence" value="ECO:0007669"/>
    <property type="project" value="UniProtKB-SubCell"/>
</dbReference>
<protein>
    <recommendedName>
        <fullName evidence="4">Large ribosomal subunit protein bL12c</fullName>
    </recommendedName>
</protein>
<feature type="transmembrane region" description="Helical" evidence="6">
    <location>
        <begin position="79"/>
        <end position="96"/>
    </location>
</feature>
<dbReference type="Gene3D" id="1.20.5.710">
    <property type="entry name" value="Single helix bin"/>
    <property type="match status" value="1"/>
</dbReference>
<dbReference type="InterPro" id="IPR014719">
    <property type="entry name" value="Ribosomal_bL12_C/ClpS-like"/>
</dbReference>
<dbReference type="GeneID" id="43960792"/>
<dbReference type="PANTHER" id="PTHR45987:SF4">
    <property type="entry name" value="LARGE RIBOSOMAL SUBUNIT PROTEIN BL12M"/>
    <property type="match status" value="1"/>
</dbReference>
<evidence type="ECO:0000256" key="3">
    <source>
        <dbReference type="ARBA" id="ARBA00023274"/>
    </source>
</evidence>
<sequence length="232" mass="25374">MQKKRAFGLKAHDQAHLKSSIRDTNSACMHTDPFAVRSKWGIGLEAHDCFPCLMPLWGKGAQGNHACVFKQMKHLKKKTLFLIQGLFYLCLYNLLIKLKKIIMSTTTIEIIEKLKSITLLEAAQLVSQIEETFGVDASAPTGGFASAPIAGDSNAAEPVEEKTTFDVILEDIASDKRVAVLKAIRNLTSLGLKEAKEFTTLLPKAVKEGTSKEDAETAKQQLEDAGGKVKIS</sequence>
<keyword evidence="6" id="KW-1133">Transmembrane helix</keyword>
<evidence type="ECO:0000256" key="6">
    <source>
        <dbReference type="SAM" id="Phobius"/>
    </source>
</evidence>
<dbReference type="EMBL" id="MK643158">
    <property type="protein sequence ID" value="QHO63904.1"/>
    <property type="molecule type" value="Genomic_DNA"/>
</dbReference>
<dbReference type="PANTHER" id="PTHR45987">
    <property type="entry name" value="39S RIBOSOMAL PROTEIN L12"/>
    <property type="match status" value="1"/>
</dbReference>
<dbReference type="InterPro" id="IPR000206">
    <property type="entry name" value="Ribosomal_bL12"/>
</dbReference>
<feature type="domain" description="Large ribosomal subunit protein bL12 C-terminal" evidence="7">
    <location>
        <begin position="165"/>
        <end position="231"/>
    </location>
</feature>
<dbReference type="GO" id="GO:1990904">
    <property type="term" value="C:ribonucleoprotein complex"/>
    <property type="evidence" value="ECO:0007669"/>
    <property type="project" value="UniProtKB-KW"/>
</dbReference>
<evidence type="ECO:0000256" key="2">
    <source>
        <dbReference type="ARBA" id="ARBA00022980"/>
    </source>
</evidence>
<dbReference type="HAMAP" id="MF_00368">
    <property type="entry name" value="Ribosomal_bL12"/>
    <property type="match status" value="1"/>
</dbReference>
<keyword evidence="6" id="KW-0472">Membrane</keyword>
<evidence type="ECO:0000256" key="5">
    <source>
        <dbReference type="SAM" id="MobiDB-lite"/>
    </source>
</evidence>
<name>A0A6B9VQX1_9CHLO</name>
<geneLocation type="chloroplast" evidence="9"/>
<comment type="function">
    <text evidence="4">Forms part of the ribosomal stalk which helps the ribosome interact with GTP-bound translation factors. Is thus essential for accurate translation.</text>
</comment>
<dbReference type="SUPFAM" id="SSF54736">
    <property type="entry name" value="ClpS-like"/>
    <property type="match status" value="1"/>
</dbReference>
<organism evidence="9">
    <name type="scientific">Trebouxia lynnae</name>
    <dbReference type="NCBI Taxonomy" id="1825957"/>
    <lineage>
        <taxon>Eukaryota</taxon>
        <taxon>Viridiplantae</taxon>
        <taxon>Chlorophyta</taxon>
        <taxon>core chlorophytes</taxon>
        <taxon>Trebouxiophyceae</taxon>
        <taxon>Trebouxiales</taxon>
        <taxon>Trebouxiaceae</taxon>
        <taxon>Trebouxia</taxon>
    </lineage>
</organism>
<evidence type="ECO:0000256" key="1">
    <source>
        <dbReference type="ARBA" id="ARBA00007197"/>
    </source>
</evidence>
<evidence type="ECO:0000313" key="9">
    <source>
        <dbReference type="EMBL" id="QHO63904.1"/>
    </source>
</evidence>
<dbReference type="InterPro" id="IPR008932">
    <property type="entry name" value="Ribosomal_bL12_oligo"/>
</dbReference>
<proteinExistence type="inferred from homology"/>
<dbReference type="InterPro" id="IPR036235">
    <property type="entry name" value="Ribosomal_bL12_oligo_N_sf"/>
</dbReference>
<dbReference type="SUPFAM" id="SSF48300">
    <property type="entry name" value="Ribosomal protein L7/12, oligomerisation (N-terminal) domain"/>
    <property type="match status" value="1"/>
</dbReference>
<dbReference type="InterPro" id="IPR013823">
    <property type="entry name" value="Ribosomal_bL12_C"/>
</dbReference>
<reference evidence="9" key="1">
    <citation type="journal article" date="2019" name="J. Phycol.">
        <title>The chloroplast genome of the lichen-symbiont microalga Trebouxia sp. Tr9 (Trebouxiophyceae, Chlorophyta) shows short inverted repeats with a single gene and loss of the rps4 gene, which is encoded by the nucleus.</title>
        <authorList>
            <person name="Martinez-Alberola F."/>
            <person name="Barreno E."/>
            <person name="Casano L.M."/>
            <person name="Gasulla F."/>
            <person name="Molins A."/>
            <person name="Moya P."/>
            <person name="Gonzalez-Hourcade M."/>
            <person name="Del Campo E.M."/>
        </authorList>
    </citation>
    <scope>NUCLEOTIDE SEQUENCE</scope>
    <source>
        <strain evidence="9">TR9</strain>
    </source>
</reference>
<keyword evidence="9" id="KW-0150">Chloroplast</keyword>
<keyword evidence="9" id="KW-0934">Plastid</keyword>
<dbReference type="FunFam" id="3.30.1390.10:FF:000001">
    <property type="entry name" value="50S ribosomal protein L7/L12"/>
    <property type="match status" value="1"/>
</dbReference>
<comment type="subunit">
    <text evidence="4">Homodimer. Part of the ribosomal stalk of the 50S ribosomal subunit. Forms a multimeric L10(L12)X complex, where L10 forms an elongated spine to which 2 to 4 L12 dimers bind in a sequential fashion. Binds GTP-bound translation factors.</text>
</comment>
<keyword evidence="6" id="KW-0812">Transmembrane</keyword>
<dbReference type="Pfam" id="PF00542">
    <property type="entry name" value="Ribosomal_L12"/>
    <property type="match status" value="1"/>
</dbReference>
<dbReference type="CDD" id="cd00387">
    <property type="entry name" value="Ribosomal_L7_L12"/>
    <property type="match status" value="1"/>
</dbReference>
<dbReference type="AlphaFoldDB" id="A0A6B9VQX1"/>
<dbReference type="GO" id="GO:0003729">
    <property type="term" value="F:mRNA binding"/>
    <property type="evidence" value="ECO:0007669"/>
    <property type="project" value="TreeGrafter"/>
</dbReference>
<comment type="similarity">
    <text evidence="1 4">Belongs to the bacterial ribosomal protein bL12 family.</text>
</comment>
<dbReference type="Gene3D" id="3.30.1390.10">
    <property type="match status" value="1"/>
</dbReference>
<accession>A0A6B9VQX1</accession>
<dbReference type="GO" id="GO:0005840">
    <property type="term" value="C:ribosome"/>
    <property type="evidence" value="ECO:0007669"/>
    <property type="project" value="UniProtKB-KW"/>
</dbReference>